<feature type="domain" description="Peptidase A2" evidence="3">
    <location>
        <begin position="102"/>
        <end position="181"/>
    </location>
</feature>
<name>A0A5B8LFS4_9SPHN</name>
<dbReference type="CDD" id="cd05483">
    <property type="entry name" value="retropepsin_like_bacteria"/>
    <property type="match status" value="1"/>
</dbReference>
<dbReference type="Pfam" id="PF13975">
    <property type="entry name" value="gag-asp_proteas"/>
    <property type="match status" value="1"/>
</dbReference>
<dbReference type="NCBIfam" id="TIGR02281">
    <property type="entry name" value="clan_AA_DTGA"/>
    <property type="match status" value="1"/>
</dbReference>
<proteinExistence type="predicted"/>
<dbReference type="InterPro" id="IPR001995">
    <property type="entry name" value="Peptidase_A2_cat"/>
</dbReference>
<dbReference type="InterPro" id="IPR011969">
    <property type="entry name" value="Clan_AA_Asp_peptidase_C"/>
</dbReference>
<dbReference type="Gene3D" id="2.40.70.10">
    <property type="entry name" value="Acid Proteases"/>
    <property type="match status" value="1"/>
</dbReference>
<keyword evidence="1 4" id="KW-0378">Hydrolase</keyword>
<dbReference type="InterPro" id="IPR034122">
    <property type="entry name" value="Retropepsin-like_bacterial"/>
</dbReference>
<evidence type="ECO:0000256" key="2">
    <source>
        <dbReference type="SAM" id="Phobius"/>
    </source>
</evidence>
<feature type="transmembrane region" description="Helical" evidence="2">
    <location>
        <begin position="34"/>
        <end position="51"/>
    </location>
</feature>
<keyword evidence="4" id="KW-0645">Protease</keyword>
<dbReference type="KEGG" id="spai:FPZ24_03280"/>
<keyword evidence="2" id="KW-0472">Membrane</keyword>
<gene>
    <name evidence="4" type="ORF">FPZ24_03280</name>
</gene>
<dbReference type="GO" id="GO:0006508">
    <property type="term" value="P:proteolysis"/>
    <property type="evidence" value="ECO:0007669"/>
    <property type="project" value="UniProtKB-KW"/>
</dbReference>
<dbReference type="OrthoDB" id="7595324at2"/>
<reference evidence="4 5" key="1">
    <citation type="submission" date="2019-07" db="EMBL/GenBank/DDBJ databases">
        <title>Full genome sequence of Sphingomonas sp. 4R-6-7(HKS19).</title>
        <authorList>
            <person name="Im W.-T."/>
        </authorList>
    </citation>
    <scope>NUCLEOTIDE SEQUENCE [LARGE SCALE GENOMIC DNA]</scope>
    <source>
        <strain evidence="4 5">HKS19</strain>
    </source>
</reference>
<protein>
    <submittedName>
        <fullName evidence="4">TIGR02281 family clan AA aspartic protease</fullName>
        <ecNumber evidence="4">3.4.23.-</ecNumber>
    </submittedName>
</protein>
<dbReference type="PROSITE" id="PS50175">
    <property type="entry name" value="ASP_PROT_RETROV"/>
    <property type="match status" value="1"/>
</dbReference>
<evidence type="ECO:0000256" key="1">
    <source>
        <dbReference type="ARBA" id="ARBA00022801"/>
    </source>
</evidence>
<evidence type="ECO:0000313" key="4">
    <source>
        <dbReference type="EMBL" id="QDZ06615.1"/>
    </source>
</evidence>
<feature type="transmembrane region" description="Helical" evidence="2">
    <location>
        <begin position="12"/>
        <end position="28"/>
    </location>
</feature>
<dbReference type="EC" id="3.4.23.-" evidence="4"/>
<evidence type="ECO:0000259" key="3">
    <source>
        <dbReference type="PROSITE" id="PS50175"/>
    </source>
</evidence>
<dbReference type="RefSeq" id="WP_146569699.1">
    <property type="nucleotide sequence ID" value="NZ_CP042306.1"/>
</dbReference>
<organism evidence="4 5">
    <name type="scientific">Sphingomonas panacisoli</name>
    <dbReference type="NCBI Taxonomy" id="1813879"/>
    <lineage>
        <taxon>Bacteria</taxon>
        <taxon>Pseudomonadati</taxon>
        <taxon>Pseudomonadota</taxon>
        <taxon>Alphaproteobacteria</taxon>
        <taxon>Sphingomonadales</taxon>
        <taxon>Sphingomonadaceae</taxon>
        <taxon>Sphingomonas</taxon>
    </lineage>
</organism>
<accession>A0A5B8LFS4</accession>
<dbReference type="GO" id="GO:0004190">
    <property type="term" value="F:aspartic-type endopeptidase activity"/>
    <property type="evidence" value="ECO:0007669"/>
    <property type="project" value="InterPro"/>
</dbReference>
<dbReference type="EMBL" id="CP042306">
    <property type="protein sequence ID" value="QDZ06615.1"/>
    <property type="molecule type" value="Genomic_DNA"/>
</dbReference>
<keyword evidence="2" id="KW-0812">Transmembrane</keyword>
<keyword evidence="5" id="KW-1185">Reference proteome</keyword>
<dbReference type="Proteomes" id="UP000315673">
    <property type="component" value="Chromosome"/>
</dbReference>
<dbReference type="AlphaFoldDB" id="A0A5B8LFS4"/>
<evidence type="ECO:0000313" key="5">
    <source>
        <dbReference type="Proteomes" id="UP000315673"/>
    </source>
</evidence>
<sequence length="208" mass="22324">MADGFGGPTPLYLLIGGAVVVLLLAQRFRVVGRIVSFVFMLGAIGLALLLIGERGRFDPTFARIASFLRLDQGQEVVGREMRIPMASDGHFWVTVRFGDIERRMLVDSGATVTALSSATVEAAGIKADRSPFPMIIQTANGSIRATTASVPELRIGNIVARDLPVVTSPAFGDMDVVGMNFLSRLKSWRVEGRTLILTPNHPQAGTAS</sequence>
<keyword evidence="2" id="KW-1133">Transmembrane helix</keyword>
<dbReference type="InterPro" id="IPR021109">
    <property type="entry name" value="Peptidase_aspartic_dom_sf"/>
</dbReference>
<dbReference type="SUPFAM" id="SSF50630">
    <property type="entry name" value="Acid proteases"/>
    <property type="match status" value="1"/>
</dbReference>